<organism evidence="2 3">
    <name type="scientific">Kitasatospora kifunensis</name>
    <name type="common">Streptomyces kifunensis</name>
    <dbReference type="NCBI Taxonomy" id="58351"/>
    <lineage>
        <taxon>Bacteria</taxon>
        <taxon>Bacillati</taxon>
        <taxon>Actinomycetota</taxon>
        <taxon>Actinomycetes</taxon>
        <taxon>Kitasatosporales</taxon>
        <taxon>Streptomycetaceae</taxon>
        <taxon>Kitasatospora</taxon>
    </lineage>
</organism>
<evidence type="ECO:0000313" key="2">
    <source>
        <dbReference type="EMBL" id="MBB4926412.1"/>
    </source>
</evidence>
<keyword evidence="3" id="KW-1185">Reference proteome</keyword>
<proteinExistence type="predicted"/>
<feature type="region of interest" description="Disordered" evidence="1">
    <location>
        <begin position="29"/>
        <end position="68"/>
    </location>
</feature>
<name>A0A7W7VXB1_KITKI</name>
<accession>A0A7W7VXB1</accession>
<evidence type="ECO:0000256" key="1">
    <source>
        <dbReference type="SAM" id="MobiDB-lite"/>
    </source>
</evidence>
<dbReference type="AlphaFoldDB" id="A0A7W7VXB1"/>
<reference evidence="2 3" key="1">
    <citation type="submission" date="2020-08" db="EMBL/GenBank/DDBJ databases">
        <title>Sequencing the genomes of 1000 actinobacteria strains.</title>
        <authorList>
            <person name="Klenk H.-P."/>
        </authorList>
    </citation>
    <scope>NUCLEOTIDE SEQUENCE [LARGE SCALE GENOMIC DNA]</scope>
    <source>
        <strain evidence="2 3">DSM 41654</strain>
    </source>
</reference>
<sequence length="68" mass="6821">MTFLTWRRALGVAAVLLGAATCVGAVLLNAPPPLTTTRTPAAPLTIRPDAPSPSDPASNKAPSAAASR</sequence>
<feature type="compositionally biased region" description="Low complexity" evidence="1">
    <location>
        <begin position="55"/>
        <end position="68"/>
    </location>
</feature>
<dbReference type="EMBL" id="JACHJV010000001">
    <property type="protein sequence ID" value="MBB4926412.1"/>
    <property type="molecule type" value="Genomic_DNA"/>
</dbReference>
<dbReference type="Proteomes" id="UP000540506">
    <property type="component" value="Unassembled WGS sequence"/>
</dbReference>
<gene>
    <name evidence="2" type="ORF">FHR34_005405</name>
</gene>
<dbReference type="RefSeq" id="WP_184939612.1">
    <property type="nucleotide sequence ID" value="NZ_JACHJV010000001.1"/>
</dbReference>
<feature type="compositionally biased region" description="Low complexity" evidence="1">
    <location>
        <begin position="29"/>
        <end position="49"/>
    </location>
</feature>
<evidence type="ECO:0000313" key="3">
    <source>
        <dbReference type="Proteomes" id="UP000540506"/>
    </source>
</evidence>
<protein>
    <submittedName>
        <fullName evidence="2">Uncharacterized protein</fullName>
    </submittedName>
</protein>
<comment type="caution">
    <text evidence="2">The sequence shown here is derived from an EMBL/GenBank/DDBJ whole genome shotgun (WGS) entry which is preliminary data.</text>
</comment>